<name>B9L3Y6_THERP</name>
<geneLocation type="plasmid" evidence="2">
    <name>Tros</name>
</geneLocation>
<reference evidence="1 2" key="1">
    <citation type="journal article" date="2009" name="PLoS ONE">
        <title>Complete genome sequence of the aerobic CO-oxidizing thermophile Thermomicrobium roseum.</title>
        <authorList>
            <person name="Wu D."/>
            <person name="Raymond J."/>
            <person name="Wu M."/>
            <person name="Chatterji S."/>
            <person name="Ren Q."/>
            <person name="Graham J.E."/>
            <person name="Bryant D.A."/>
            <person name="Robb F."/>
            <person name="Colman A."/>
            <person name="Tallon L.J."/>
            <person name="Badger J.H."/>
            <person name="Madupu R."/>
            <person name="Ward N.L."/>
            <person name="Eisen J.A."/>
        </authorList>
    </citation>
    <scope>NUCLEOTIDE SEQUENCE [LARGE SCALE GENOMIC DNA]</scope>
    <source>
        <strain evidence="2">ATCC 27502 / DSM 5159 / P-2</strain>
        <plasmid evidence="1">unnamed</plasmid>
    </source>
</reference>
<proteinExistence type="predicted"/>
<dbReference type="HOGENOM" id="CLU_2811073_0_0_0"/>
<organism evidence="1 2">
    <name type="scientific">Thermomicrobium roseum (strain ATCC 27502 / DSM 5159 / P-2)</name>
    <dbReference type="NCBI Taxonomy" id="309801"/>
    <lineage>
        <taxon>Bacteria</taxon>
        <taxon>Pseudomonadati</taxon>
        <taxon>Thermomicrobiota</taxon>
        <taxon>Thermomicrobia</taxon>
        <taxon>Thermomicrobiales</taxon>
        <taxon>Thermomicrobiaceae</taxon>
        <taxon>Thermomicrobium</taxon>
    </lineage>
</organism>
<dbReference type="KEGG" id="tro:trd_A0500"/>
<dbReference type="AlphaFoldDB" id="B9L3Y6"/>
<dbReference type="RefSeq" id="WP_012642812.1">
    <property type="nucleotide sequence ID" value="NC_011961.1"/>
</dbReference>
<gene>
    <name evidence="1" type="ordered locus">trd_A0500</name>
</gene>
<evidence type="ECO:0000313" key="1">
    <source>
        <dbReference type="EMBL" id="ACM06825.1"/>
    </source>
</evidence>
<protein>
    <submittedName>
        <fullName evidence="1">Uncharacterized protein</fullName>
    </submittedName>
</protein>
<dbReference type="EMBL" id="CP001276">
    <property type="protein sequence ID" value="ACM06825.1"/>
    <property type="molecule type" value="Genomic_DNA"/>
</dbReference>
<dbReference type="Proteomes" id="UP000000447">
    <property type="component" value="Plasmid unnamed"/>
</dbReference>
<accession>B9L3Y6</accession>
<keyword evidence="2" id="KW-1185">Reference proteome</keyword>
<sequence length="67" mass="6866">MNQRTCLATVIGQSAMMPAEIGSDQCEGHLRWSADPAGFERSLPGGLSVTSGPIVNASSAVLLAGFC</sequence>
<evidence type="ECO:0000313" key="2">
    <source>
        <dbReference type="Proteomes" id="UP000000447"/>
    </source>
</evidence>
<keyword evidence="1" id="KW-0614">Plasmid</keyword>